<dbReference type="Proteomes" id="UP000553343">
    <property type="component" value="Unassembled WGS sequence"/>
</dbReference>
<name>A0A850T3T7_9BACT</name>
<comment type="caution">
    <text evidence="1">The sequence shown here is derived from an EMBL/GenBank/DDBJ whole genome shotgun (WGS) entry which is preliminary data.</text>
</comment>
<organism evidence="1 2">
    <name type="scientific">Desulfobacter latus</name>
    <dbReference type="NCBI Taxonomy" id="2292"/>
    <lineage>
        <taxon>Bacteria</taxon>
        <taxon>Pseudomonadati</taxon>
        <taxon>Thermodesulfobacteriota</taxon>
        <taxon>Desulfobacteria</taxon>
        <taxon>Desulfobacterales</taxon>
        <taxon>Desulfobacteraceae</taxon>
        <taxon>Desulfobacter</taxon>
    </lineage>
</organism>
<dbReference type="EMBL" id="JACADJ010000045">
    <property type="protein sequence ID" value="NWH05751.1"/>
    <property type="molecule type" value="Genomic_DNA"/>
</dbReference>
<protein>
    <submittedName>
        <fullName evidence="1">Uncharacterized protein</fullName>
    </submittedName>
</protein>
<reference evidence="1 2" key="1">
    <citation type="submission" date="2020-06" db="EMBL/GenBank/DDBJ databases">
        <title>High-quality draft genome of sulfate reducer Desulfobacter latus type strain AcrS2 isolated from marine sediment.</title>
        <authorList>
            <person name="Hoppe M."/>
            <person name="Larsen C.K."/>
            <person name="Marshall I.P.G."/>
            <person name="Schramm A."/>
            <person name="Marietou A.G."/>
        </authorList>
    </citation>
    <scope>NUCLEOTIDE SEQUENCE [LARGE SCALE GENOMIC DNA]</scope>
    <source>
        <strain evidence="1 2">AcRS2</strain>
    </source>
</reference>
<proteinExistence type="predicted"/>
<keyword evidence="2" id="KW-1185">Reference proteome</keyword>
<gene>
    <name evidence="1" type="ORF">HXW94_12280</name>
</gene>
<accession>A0A850T3T7</accession>
<dbReference type="RefSeq" id="WP_178367209.1">
    <property type="nucleotide sequence ID" value="NZ_JACADJ010000045.1"/>
</dbReference>
<dbReference type="AlphaFoldDB" id="A0A850T3T7"/>
<evidence type="ECO:0000313" key="1">
    <source>
        <dbReference type="EMBL" id="NWH05751.1"/>
    </source>
</evidence>
<evidence type="ECO:0000313" key="2">
    <source>
        <dbReference type="Proteomes" id="UP000553343"/>
    </source>
</evidence>
<sequence length="271" mass="30776">MPTTPKESKKFMMLLTEKKTLPFGEALSIFADKRGKFNRDNVTVVLNGLSIENSFSVLNKKGDEVWIDNAIFDSPEDYTLRFNSIAGFETNVASGFSDLIDPDNVNEIAPNYVWATMQRREQLRITGDQQDAPELAERIRAFTHQFAFHLVTGQYERIAGLFSLRAAKGQTLETLLTRIANLEREFGPFDYFDHIEVISVFNGDVANVTASAHMKLPKGIHRNEQRGLSRFQIISVRTPNGMFIHEYKVSLSIIEEDGFFRICDAKAYSGY</sequence>